<name>A0A6P6TMT3_COFAR</name>
<dbReference type="InterPro" id="IPR012340">
    <property type="entry name" value="NA-bd_OB-fold"/>
</dbReference>
<evidence type="ECO:0000313" key="2">
    <source>
        <dbReference type="RefSeq" id="XP_027079803.1"/>
    </source>
</evidence>
<proteinExistence type="predicted"/>
<dbReference type="Proteomes" id="UP001652660">
    <property type="component" value="Chromosome 8e"/>
</dbReference>
<sequence length="437" mass="49074">MEPAIIPLSAVHPYSSNWTVALQVIEVACIKNNLHLQQNFQTFLLADSQGVTVNMHVIGNMIHRLAGLLLPFKKYYISRAIVHHLHDGSAPTEYPFYWIATEATSIREIDQLDYPSLPSHFQLYPFTLLDAIADTEQLITVMAGVLHALPNKIIPIEGAPCVVRDYVIANEDMKPLILTLRGELEENYGPTIAAAEDPFPVIIAIRVKATTNHYLSLSTKSSSLILISPIAQQTMHLKTWHHAHAHALRRMIDESSYTNPRILLPPVNDNRITHIATLLQQKPKTAWIQGIVELDYIPQKLAYIACPLCYFPSKLASNLPVTCQHCHSNMDLVPRALIAISLIDATGSICATAIDIEAERLIQYSTAELYYLQQENVDLTQYLAHTLQGKLLMCYIMPSPSKFRLIRRAAYEIITSYSAHEVFNAENININNLNINA</sequence>
<dbReference type="AlphaFoldDB" id="A0A6P6TMT3"/>
<evidence type="ECO:0000313" key="1">
    <source>
        <dbReference type="Proteomes" id="UP001652660"/>
    </source>
</evidence>
<dbReference type="RefSeq" id="XP_027079803.1">
    <property type="nucleotide sequence ID" value="XM_027224002.1"/>
</dbReference>
<evidence type="ECO:0000313" key="3">
    <source>
        <dbReference type="RefSeq" id="XP_071916710.1"/>
    </source>
</evidence>
<reference evidence="2" key="2">
    <citation type="submission" date="2025-04" db="UniProtKB">
        <authorList>
            <consortium name="RefSeq"/>
        </authorList>
    </citation>
    <scope>IDENTIFICATION</scope>
    <source>
        <tissue evidence="2 3">Leaves</tissue>
    </source>
</reference>
<accession>A0A6P6TMT3</accession>
<dbReference type="GeneID" id="113702846"/>
<dbReference type="SUPFAM" id="SSF50249">
    <property type="entry name" value="Nucleic acid-binding proteins"/>
    <property type="match status" value="2"/>
</dbReference>
<keyword evidence="1" id="KW-1185">Reference proteome</keyword>
<gene>
    <name evidence="2 3" type="primary">LOC113702846</name>
</gene>
<reference evidence="1" key="1">
    <citation type="journal article" date="2025" name="Foods">
        <title>Unveiling the Microbial Signatures of Arabica Coffee Cherries: Insights into Ripeness Specific Diversity, Functional Traits, and Implications for Quality and Safety.</title>
        <authorList>
            <consortium name="RefSeq"/>
            <person name="Tenea G.N."/>
            <person name="Cifuentes V."/>
            <person name="Reyes P."/>
            <person name="Cevallos-Vallejos M."/>
        </authorList>
    </citation>
    <scope>NUCLEOTIDE SEQUENCE [LARGE SCALE GENOMIC DNA]</scope>
</reference>
<dbReference type="OrthoDB" id="1304365at2759"/>
<organism evidence="1 2">
    <name type="scientific">Coffea arabica</name>
    <name type="common">Arabian coffee</name>
    <dbReference type="NCBI Taxonomy" id="13443"/>
    <lineage>
        <taxon>Eukaryota</taxon>
        <taxon>Viridiplantae</taxon>
        <taxon>Streptophyta</taxon>
        <taxon>Embryophyta</taxon>
        <taxon>Tracheophyta</taxon>
        <taxon>Spermatophyta</taxon>
        <taxon>Magnoliopsida</taxon>
        <taxon>eudicotyledons</taxon>
        <taxon>Gunneridae</taxon>
        <taxon>Pentapetalae</taxon>
        <taxon>asterids</taxon>
        <taxon>lamiids</taxon>
        <taxon>Gentianales</taxon>
        <taxon>Rubiaceae</taxon>
        <taxon>Ixoroideae</taxon>
        <taxon>Gardenieae complex</taxon>
        <taxon>Bertiereae - Coffeeae clade</taxon>
        <taxon>Coffeeae</taxon>
        <taxon>Coffea</taxon>
    </lineage>
</organism>
<protein>
    <submittedName>
        <fullName evidence="3">Replication protein A 70 kDa DNA-binding subunit D-like</fullName>
    </submittedName>
    <submittedName>
        <fullName evidence="2">Replication protein A 70 kDa DNA-binding subunit E-like</fullName>
    </submittedName>
</protein>
<dbReference type="Gene3D" id="2.40.50.140">
    <property type="entry name" value="Nucleic acid-binding proteins"/>
    <property type="match status" value="3"/>
</dbReference>
<dbReference type="RefSeq" id="XP_071916710.1">
    <property type="nucleotide sequence ID" value="XM_072060609.1"/>
</dbReference>